<evidence type="ECO:0000256" key="9">
    <source>
        <dbReference type="ARBA" id="ARBA00022737"/>
    </source>
</evidence>
<dbReference type="InterPro" id="IPR032675">
    <property type="entry name" value="LRR_dom_sf"/>
</dbReference>
<dbReference type="Proteomes" id="UP001279734">
    <property type="component" value="Unassembled WGS sequence"/>
</dbReference>
<keyword evidence="13 20" id="KW-1133">Transmembrane helix</keyword>
<dbReference type="EC" id="2.7.11.1" evidence="3"/>
<evidence type="ECO:0000256" key="7">
    <source>
        <dbReference type="ARBA" id="ARBA00022692"/>
    </source>
</evidence>
<sequence length="983" mass="107684">MTVFKLSSPNAPFMCLHFFLFLLWASTVVAASSQELQPLLKLKSAIQDSNPSLFASWVSARSVCDFTGVTCNSDNSVIGIELSNRGLTGTLPFDSICQLQSLQRLSLGFNSLSGTVSADLDNCTKLQYLDLGNNNFNGSFPDISSLKNLKYMYLNMSGFTGTFPWNSLKTMTGLLVLSVGDNQFDKTPFPHEILGLDNLYWLYMSNCSISGSIPPEIGNLTELIDLELADNYLTGKIPAEISRLKNLWQLELYDNNLNGTIPTGFRNLTNLQFFDASSNSLGGDLSELRFLTKLLSLELYNNGLSGGVPAEFGEFQNLVNLSLYSNNLNGSLPQKLGSWAEFIYIDVSTNNLSGPIPPDMCKRGTMKKLLILQNNFSGEIPATYVNCTTLTRFRVSQNSLSGVVPSGIWGLPNANIIDIAENELEGPITSDIANAKSLAQLWASQNKLSGNLPPEISNASSLGSIDLSGNQFSGDIQENFGGLEQLTSLHLERNRLSGNIPDSLSSCLRLSDLNLAYNFLSGEIPASLGSLPTLNSLNLSNNQLSGQIPATLSSLRLSLLDLSYNRLTGAIPVSLYVEAQNGSFAGNNGLCSSNVTYFRPCSSPSRDVRTFIICFIVGFAVLVALIAFYMFFKRREQKDDVHSLKGDYSWDMKSYHVLSFTEDEILDSIKQENLIGKGGSGNVYKVSLKDGKELAVKHIWNFSPLNRSRTGPGTPMLSKLGSSRCREFDSEVRTLSSIRHVNVVKLYCSITSEDSSLLVYEYLPNGSLWDRLHTCNKLGLHWQTRFEIAHGAAKGLEYLHHGCEKPIIHRDVKSSNILLDEFLKPRIADFGLAKIVQASGGRDSTCVIAGTHGYIAPEYGYTSKVNEKSDVYSFGVVLMELVSGKRAIEPEFGGNRDIVGWVLSKLKNKESVLSIVDATIPESLKSEAIKVLKIAILCTARQPELRPTMRSVVQMLEDADPCKLVGVVIAGNNSGQKKGSLLD</sequence>
<comment type="catalytic activity">
    <reaction evidence="17">
        <text>L-threonyl-[protein] + ATP = O-phospho-L-threonyl-[protein] + ADP + H(+)</text>
        <dbReference type="Rhea" id="RHEA:46608"/>
        <dbReference type="Rhea" id="RHEA-COMP:11060"/>
        <dbReference type="Rhea" id="RHEA-COMP:11605"/>
        <dbReference type="ChEBI" id="CHEBI:15378"/>
        <dbReference type="ChEBI" id="CHEBI:30013"/>
        <dbReference type="ChEBI" id="CHEBI:30616"/>
        <dbReference type="ChEBI" id="CHEBI:61977"/>
        <dbReference type="ChEBI" id="CHEBI:456216"/>
        <dbReference type="EC" id="2.7.11.1"/>
    </reaction>
</comment>
<accession>A0AAD3S2J4</accession>
<dbReference type="FunFam" id="3.80.10.10:FF:000233">
    <property type="entry name" value="Leucine-rich repeat receptor-like protein kinase TDR"/>
    <property type="match status" value="1"/>
</dbReference>
<feature type="signal peptide" evidence="21">
    <location>
        <begin position="1"/>
        <end position="30"/>
    </location>
</feature>
<dbReference type="SUPFAM" id="SSF52058">
    <property type="entry name" value="L domain-like"/>
    <property type="match status" value="2"/>
</dbReference>
<evidence type="ECO:0000256" key="20">
    <source>
        <dbReference type="SAM" id="Phobius"/>
    </source>
</evidence>
<keyword evidence="24" id="KW-1185">Reference proteome</keyword>
<keyword evidence="12 19" id="KW-0067">ATP-binding</keyword>
<evidence type="ECO:0000256" key="6">
    <source>
        <dbReference type="ARBA" id="ARBA00022679"/>
    </source>
</evidence>
<dbReference type="InterPro" id="IPR050647">
    <property type="entry name" value="Plant_LRR-RLKs"/>
</dbReference>
<dbReference type="InterPro" id="IPR001611">
    <property type="entry name" value="Leu-rich_rpt"/>
</dbReference>
<dbReference type="EMBL" id="BSYO01000004">
    <property type="protein sequence ID" value="GMH03230.1"/>
    <property type="molecule type" value="Genomic_DNA"/>
</dbReference>
<dbReference type="InterPro" id="IPR008271">
    <property type="entry name" value="Ser/Thr_kinase_AS"/>
</dbReference>
<evidence type="ECO:0000256" key="11">
    <source>
        <dbReference type="ARBA" id="ARBA00022777"/>
    </source>
</evidence>
<dbReference type="PROSITE" id="PS51450">
    <property type="entry name" value="LRR"/>
    <property type="match status" value="1"/>
</dbReference>
<dbReference type="SMART" id="SM00369">
    <property type="entry name" value="LRR_TYP"/>
    <property type="match status" value="7"/>
</dbReference>
<evidence type="ECO:0000259" key="22">
    <source>
        <dbReference type="PROSITE" id="PS50011"/>
    </source>
</evidence>
<evidence type="ECO:0000256" key="1">
    <source>
        <dbReference type="ARBA" id="ARBA00004167"/>
    </source>
</evidence>
<dbReference type="PROSITE" id="PS00108">
    <property type="entry name" value="PROTEIN_KINASE_ST"/>
    <property type="match status" value="1"/>
</dbReference>
<protein>
    <recommendedName>
        <fullName evidence="3">non-specific serine/threonine protein kinase</fullName>
        <ecNumber evidence="3">2.7.11.1</ecNumber>
    </recommendedName>
</protein>
<comment type="catalytic activity">
    <reaction evidence="18">
        <text>L-seryl-[protein] + ATP = O-phospho-L-seryl-[protein] + ADP + H(+)</text>
        <dbReference type="Rhea" id="RHEA:17989"/>
        <dbReference type="Rhea" id="RHEA-COMP:9863"/>
        <dbReference type="Rhea" id="RHEA-COMP:11604"/>
        <dbReference type="ChEBI" id="CHEBI:15378"/>
        <dbReference type="ChEBI" id="CHEBI:29999"/>
        <dbReference type="ChEBI" id="CHEBI:30616"/>
        <dbReference type="ChEBI" id="CHEBI:83421"/>
        <dbReference type="ChEBI" id="CHEBI:456216"/>
        <dbReference type="EC" id="2.7.11.1"/>
    </reaction>
</comment>
<dbReference type="GO" id="GO:0004674">
    <property type="term" value="F:protein serine/threonine kinase activity"/>
    <property type="evidence" value="ECO:0007669"/>
    <property type="project" value="UniProtKB-KW"/>
</dbReference>
<gene>
    <name evidence="23" type="ORF">Nepgr_005069</name>
</gene>
<evidence type="ECO:0000256" key="12">
    <source>
        <dbReference type="ARBA" id="ARBA00022840"/>
    </source>
</evidence>
<dbReference type="Pfam" id="PF08263">
    <property type="entry name" value="LRRNT_2"/>
    <property type="match status" value="1"/>
</dbReference>
<dbReference type="Pfam" id="PF00560">
    <property type="entry name" value="LRR_1"/>
    <property type="match status" value="8"/>
</dbReference>
<evidence type="ECO:0000256" key="19">
    <source>
        <dbReference type="PROSITE-ProRule" id="PRU10141"/>
    </source>
</evidence>
<dbReference type="AlphaFoldDB" id="A0AAD3S2J4"/>
<evidence type="ECO:0000256" key="10">
    <source>
        <dbReference type="ARBA" id="ARBA00022741"/>
    </source>
</evidence>
<keyword evidence="5" id="KW-0433">Leucine-rich repeat</keyword>
<dbReference type="FunFam" id="1.10.510.10:FF:000276">
    <property type="entry name" value="LRR receptor-like serine/threonine-protein kinase RCH1"/>
    <property type="match status" value="1"/>
</dbReference>
<dbReference type="Gene3D" id="3.30.200.20">
    <property type="entry name" value="Phosphorylase Kinase, domain 1"/>
    <property type="match status" value="1"/>
</dbReference>
<evidence type="ECO:0000256" key="13">
    <source>
        <dbReference type="ARBA" id="ARBA00022989"/>
    </source>
</evidence>
<evidence type="ECO:0000256" key="15">
    <source>
        <dbReference type="ARBA" id="ARBA00023170"/>
    </source>
</evidence>
<dbReference type="InterPro" id="IPR011009">
    <property type="entry name" value="Kinase-like_dom_sf"/>
</dbReference>
<dbReference type="PANTHER" id="PTHR48056">
    <property type="entry name" value="LRR RECEPTOR-LIKE SERINE/THREONINE-PROTEIN KINASE-RELATED"/>
    <property type="match status" value="1"/>
</dbReference>
<dbReference type="Gene3D" id="3.80.10.10">
    <property type="entry name" value="Ribonuclease Inhibitor"/>
    <property type="match status" value="4"/>
</dbReference>
<dbReference type="GO" id="GO:0001653">
    <property type="term" value="F:peptide receptor activity"/>
    <property type="evidence" value="ECO:0007669"/>
    <property type="project" value="UniProtKB-ARBA"/>
</dbReference>
<dbReference type="SMART" id="SM00220">
    <property type="entry name" value="S_TKc"/>
    <property type="match status" value="1"/>
</dbReference>
<dbReference type="GO" id="GO:0006952">
    <property type="term" value="P:defense response"/>
    <property type="evidence" value="ECO:0007669"/>
    <property type="project" value="UniProtKB-ARBA"/>
</dbReference>
<feature type="domain" description="Protein kinase" evidence="22">
    <location>
        <begin position="669"/>
        <end position="963"/>
    </location>
</feature>
<keyword evidence="8 21" id="KW-0732">Signal</keyword>
<keyword evidence="11" id="KW-0418">Kinase</keyword>
<dbReference type="Gene3D" id="1.10.510.10">
    <property type="entry name" value="Transferase(Phosphotransferase) domain 1"/>
    <property type="match status" value="1"/>
</dbReference>
<evidence type="ECO:0000256" key="8">
    <source>
        <dbReference type="ARBA" id="ARBA00022729"/>
    </source>
</evidence>
<evidence type="ECO:0000256" key="17">
    <source>
        <dbReference type="ARBA" id="ARBA00047899"/>
    </source>
</evidence>
<dbReference type="Pfam" id="PF00069">
    <property type="entry name" value="Pkinase"/>
    <property type="match status" value="1"/>
</dbReference>
<evidence type="ECO:0000256" key="18">
    <source>
        <dbReference type="ARBA" id="ARBA00048679"/>
    </source>
</evidence>
<dbReference type="InterPro" id="IPR000719">
    <property type="entry name" value="Prot_kinase_dom"/>
</dbReference>
<dbReference type="InterPro" id="IPR017441">
    <property type="entry name" value="Protein_kinase_ATP_BS"/>
</dbReference>
<dbReference type="InterPro" id="IPR003591">
    <property type="entry name" value="Leu-rich_rpt_typical-subtyp"/>
</dbReference>
<keyword evidence="7 20" id="KW-0812">Transmembrane</keyword>
<evidence type="ECO:0000256" key="4">
    <source>
        <dbReference type="ARBA" id="ARBA00022527"/>
    </source>
</evidence>
<organism evidence="23 24">
    <name type="scientific">Nepenthes gracilis</name>
    <name type="common">Slender pitcher plant</name>
    <dbReference type="NCBI Taxonomy" id="150966"/>
    <lineage>
        <taxon>Eukaryota</taxon>
        <taxon>Viridiplantae</taxon>
        <taxon>Streptophyta</taxon>
        <taxon>Embryophyta</taxon>
        <taxon>Tracheophyta</taxon>
        <taxon>Spermatophyta</taxon>
        <taxon>Magnoliopsida</taxon>
        <taxon>eudicotyledons</taxon>
        <taxon>Gunneridae</taxon>
        <taxon>Pentapetalae</taxon>
        <taxon>Caryophyllales</taxon>
        <taxon>Nepenthaceae</taxon>
        <taxon>Nepenthes</taxon>
    </lineage>
</organism>
<evidence type="ECO:0000313" key="23">
    <source>
        <dbReference type="EMBL" id="GMH03230.1"/>
    </source>
</evidence>
<dbReference type="GO" id="GO:0009791">
    <property type="term" value="P:post-embryonic development"/>
    <property type="evidence" value="ECO:0007669"/>
    <property type="project" value="UniProtKB-ARBA"/>
</dbReference>
<keyword evidence="4" id="KW-0723">Serine/threonine-protein kinase</keyword>
<dbReference type="GO" id="GO:0051707">
    <property type="term" value="P:response to other organism"/>
    <property type="evidence" value="ECO:0007669"/>
    <property type="project" value="UniProtKB-ARBA"/>
</dbReference>
<comment type="caution">
    <text evidence="23">The sequence shown here is derived from an EMBL/GenBank/DDBJ whole genome shotgun (WGS) entry which is preliminary data.</text>
</comment>
<evidence type="ECO:0000256" key="16">
    <source>
        <dbReference type="ARBA" id="ARBA00023180"/>
    </source>
</evidence>
<evidence type="ECO:0000256" key="5">
    <source>
        <dbReference type="ARBA" id="ARBA00022614"/>
    </source>
</evidence>
<comment type="subcellular location">
    <subcellularLocation>
        <location evidence="1">Membrane</location>
        <topology evidence="1">Single-pass membrane protein</topology>
    </subcellularLocation>
</comment>
<name>A0AAD3S2J4_NEPGR</name>
<keyword evidence="16" id="KW-0325">Glycoprotein</keyword>
<evidence type="ECO:0000313" key="24">
    <source>
        <dbReference type="Proteomes" id="UP001279734"/>
    </source>
</evidence>
<comment type="similarity">
    <text evidence="2">Belongs to the protein kinase superfamily. Ser/Thr protein kinase family.</text>
</comment>
<dbReference type="PROSITE" id="PS00107">
    <property type="entry name" value="PROTEIN_KINASE_ATP"/>
    <property type="match status" value="1"/>
</dbReference>
<feature type="binding site" evidence="19">
    <location>
        <position position="697"/>
    </location>
    <ligand>
        <name>ATP</name>
        <dbReference type="ChEBI" id="CHEBI:30616"/>
    </ligand>
</feature>
<evidence type="ECO:0000256" key="2">
    <source>
        <dbReference type="ARBA" id="ARBA00008684"/>
    </source>
</evidence>
<keyword evidence="15" id="KW-0675">Receptor</keyword>
<feature type="transmembrane region" description="Helical" evidence="20">
    <location>
        <begin position="610"/>
        <end position="632"/>
    </location>
</feature>
<keyword evidence="9" id="KW-0677">Repeat</keyword>
<dbReference type="CDD" id="cd14066">
    <property type="entry name" value="STKc_IRAK"/>
    <property type="match status" value="1"/>
</dbReference>
<evidence type="ECO:0000256" key="14">
    <source>
        <dbReference type="ARBA" id="ARBA00023136"/>
    </source>
</evidence>
<feature type="chain" id="PRO_5042180265" description="non-specific serine/threonine protein kinase" evidence="21">
    <location>
        <begin position="31"/>
        <end position="983"/>
    </location>
</feature>
<keyword evidence="14 20" id="KW-0472">Membrane</keyword>
<dbReference type="FunFam" id="3.30.200.20:FF:000540">
    <property type="entry name" value="Receptor-like protein kinase HAIKU2"/>
    <property type="match status" value="1"/>
</dbReference>
<dbReference type="SUPFAM" id="SSF56112">
    <property type="entry name" value="Protein kinase-like (PK-like)"/>
    <property type="match status" value="1"/>
</dbReference>
<proteinExistence type="inferred from homology"/>
<dbReference type="GO" id="GO:0033612">
    <property type="term" value="F:receptor serine/threonine kinase binding"/>
    <property type="evidence" value="ECO:0007669"/>
    <property type="project" value="TreeGrafter"/>
</dbReference>
<dbReference type="FunFam" id="3.80.10.10:FF:000234">
    <property type="entry name" value="Probable inactive receptor kinase RLK902"/>
    <property type="match status" value="1"/>
</dbReference>
<evidence type="ECO:0000256" key="3">
    <source>
        <dbReference type="ARBA" id="ARBA00012513"/>
    </source>
</evidence>
<keyword evidence="10 19" id="KW-0547">Nucleotide-binding</keyword>
<dbReference type="PANTHER" id="PTHR48056:SF41">
    <property type="entry name" value="RECEPTOR-LIKE PROTEIN KINASE HAIKU2"/>
    <property type="match status" value="1"/>
</dbReference>
<dbReference type="GO" id="GO:0005524">
    <property type="term" value="F:ATP binding"/>
    <property type="evidence" value="ECO:0007669"/>
    <property type="project" value="UniProtKB-UniRule"/>
</dbReference>
<dbReference type="InterPro" id="IPR013210">
    <property type="entry name" value="LRR_N_plant-typ"/>
</dbReference>
<dbReference type="FunFam" id="3.80.10.10:FF:000453">
    <property type="entry name" value="Leucine-rich receptor-like protein kinase family protein"/>
    <property type="match status" value="1"/>
</dbReference>
<dbReference type="GO" id="GO:0016020">
    <property type="term" value="C:membrane"/>
    <property type="evidence" value="ECO:0007669"/>
    <property type="project" value="UniProtKB-SubCell"/>
</dbReference>
<evidence type="ECO:0000256" key="21">
    <source>
        <dbReference type="SAM" id="SignalP"/>
    </source>
</evidence>
<dbReference type="PROSITE" id="PS50011">
    <property type="entry name" value="PROTEIN_KINASE_DOM"/>
    <property type="match status" value="1"/>
</dbReference>
<reference evidence="23" key="1">
    <citation type="submission" date="2023-05" db="EMBL/GenBank/DDBJ databases">
        <title>Nepenthes gracilis genome sequencing.</title>
        <authorList>
            <person name="Fukushima K."/>
        </authorList>
    </citation>
    <scope>NUCLEOTIDE SEQUENCE</scope>
    <source>
        <strain evidence="23">SING2019-196</strain>
    </source>
</reference>
<keyword evidence="6" id="KW-0808">Transferase</keyword>